<dbReference type="RefSeq" id="WP_249284210.1">
    <property type="nucleotide sequence ID" value="NZ_JACRSO010000001.1"/>
</dbReference>
<dbReference type="SMART" id="SM00465">
    <property type="entry name" value="GIYc"/>
    <property type="match status" value="1"/>
</dbReference>
<evidence type="ECO:0000256" key="2">
    <source>
        <dbReference type="ARBA" id="ARBA00022763"/>
    </source>
</evidence>
<evidence type="ECO:0000259" key="8">
    <source>
        <dbReference type="PROSITE" id="PS50151"/>
    </source>
</evidence>
<dbReference type="PANTHER" id="PTHR30562">
    <property type="entry name" value="UVRC/OXIDOREDUCTASE"/>
    <property type="match status" value="1"/>
</dbReference>
<evidence type="ECO:0000259" key="10">
    <source>
        <dbReference type="PROSITE" id="PS50165"/>
    </source>
</evidence>
<dbReference type="InterPro" id="IPR047296">
    <property type="entry name" value="GIY-YIG_UvrC_Cho"/>
</dbReference>
<dbReference type="Pfam" id="PF14520">
    <property type="entry name" value="HHH_5"/>
    <property type="match status" value="1"/>
</dbReference>
<dbReference type="GO" id="GO:0003677">
    <property type="term" value="F:DNA binding"/>
    <property type="evidence" value="ECO:0007669"/>
    <property type="project" value="UniProtKB-UniRule"/>
</dbReference>
<keyword evidence="1 7" id="KW-0963">Cytoplasm</keyword>
<sequence>MAQWPKEVEETLKNIPDHPGVYLMRDAQDTIIYVGKAISLKRRVRQYFQSTQKHGAKVRAMVAKIARIEYILADGELEALILECNLIKRYRPHYNILLKDDKQYPYVRINLKEPYPRVEIARRIADDGARYFGPYIGAHSLRDVLNTLKKTFPIRTCKKAIAPGMRPERPCLNYQIGACMAPCAGLVTPEEYREVIDQVILFLSGKYEDIVSGLQEKMADAAQKMEYERAAIYRDRIAMIERVMQRQKAISTGLEDRDVLALAEEGPLGVVQVTNIRAGKMIGSQHYPVNPPLEAGPGEILADFITQTYGEDTFIPREILVASPLPSPEVYEQWLSEKRGSRVYVLCPQRGEKKRLVELTQDNAQERLRRILQKEQVEHQRTIGAMEDLQKILHLPKVPWRIEGYDNSNIQGTNPVSVMVVAEGGKANPKAYRRFKVKTVEGPNDYETMREVLTRRFTHGFAELQKRREEGIPDDAPGGKFLPLPDLVLIDGGKGQLGIALEVWEALGLNIPVLGLAERYEEVFLPGRSDPVVLPRNSLALQLLQRVRDEAHRFGITFHRSLRSKTMVQSALEQLPQVGPARRRALFAHFGTVSAMEKATLEEICAVPGMNRPAAQALYAHFHGEQTETANETEQ</sequence>
<keyword evidence="6 7" id="KW-0742">SOS response</keyword>
<dbReference type="PROSITE" id="PS50165">
    <property type="entry name" value="UVRC"/>
    <property type="match status" value="1"/>
</dbReference>
<dbReference type="Pfam" id="PF02151">
    <property type="entry name" value="UVR"/>
    <property type="match status" value="1"/>
</dbReference>
<dbReference type="NCBIfam" id="TIGR00194">
    <property type="entry name" value="uvrC"/>
    <property type="match status" value="1"/>
</dbReference>
<feature type="domain" description="UVR" evidence="8">
    <location>
        <begin position="208"/>
        <end position="243"/>
    </location>
</feature>
<organism evidence="11 12">
    <name type="scientific">Luoshenia tenuis</name>
    <dbReference type="NCBI Taxonomy" id="2763654"/>
    <lineage>
        <taxon>Bacteria</taxon>
        <taxon>Bacillati</taxon>
        <taxon>Bacillota</taxon>
        <taxon>Clostridia</taxon>
        <taxon>Christensenellales</taxon>
        <taxon>Christensenellaceae</taxon>
        <taxon>Luoshenia</taxon>
    </lineage>
</organism>
<dbReference type="Gene3D" id="3.40.1440.10">
    <property type="entry name" value="GIY-YIG endonuclease"/>
    <property type="match status" value="1"/>
</dbReference>
<comment type="function">
    <text evidence="7">The UvrABC repair system catalyzes the recognition and processing of DNA lesions. UvrC both incises the 5' and 3' sides of the lesion. The N-terminal half is responsible for the 3' incision and the C-terminal half is responsible for the 5' incision.</text>
</comment>
<dbReference type="PROSITE" id="PS50164">
    <property type="entry name" value="GIY_YIG"/>
    <property type="match status" value="1"/>
</dbReference>
<keyword evidence="3 7" id="KW-0228">DNA excision</keyword>
<dbReference type="InterPro" id="IPR001943">
    <property type="entry name" value="UVR_dom"/>
</dbReference>
<reference evidence="11" key="1">
    <citation type="submission" date="2020-08" db="EMBL/GenBank/DDBJ databases">
        <title>Genome public.</title>
        <authorList>
            <person name="Liu C."/>
            <person name="Sun Q."/>
        </authorList>
    </citation>
    <scope>NUCLEOTIDE SEQUENCE</scope>
    <source>
        <strain evidence="11">NSJ-44</strain>
    </source>
</reference>
<dbReference type="InterPro" id="IPR035901">
    <property type="entry name" value="GIY-YIG_endonuc_sf"/>
</dbReference>
<dbReference type="SUPFAM" id="SSF82771">
    <property type="entry name" value="GIY-YIG endonuclease"/>
    <property type="match status" value="1"/>
</dbReference>
<evidence type="ECO:0000256" key="6">
    <source>
        <dbReference type="ARBA" id="ARBA00023236"/>
    </source>
</evidence>
<dbReference type="InterPro" id="IPR010994">
    <property type="entry name" value="RuvA_2-like"/>
</dbReference>
<dbReference type="Pfam" id="PF08459">
    <property type="entry name" value="UvrC_RNaseH_dom"/>
    <property type="match status" value="1"/>
</dbReference>
<protein>
    <recommendedName>
        <fullName evidence="7">UvrABC system protein C</fullName>
        <shortName evidence="7">Protein UvrC</shortName>
    </recommendedName>
    <alternativeName>
        <fullName evidence="7">Excinuclease ABC subunit C</fullName>
    </alternativeName>
</protein>
<comment type="subunit">
    <text evidence="7">Interacts with UvrB in an incision complex.</text>
</comment>
<evidence type="ECO:0000259" key="9">
    <source>
        <dbReference type="PROSITE" id="PS50164"/>
    </source>
</evidence>
<dbReference type="GO" id="GO:0005737">
    <property type="term" value="C:cytoplasm"/>
    <property type="evidence" value="ECO:0007669"/>
    <property type="project" value="UniProtKB-SubCell"/>
</dbReference>
<dbReference type="SUPFAM" id="SSF46600">
    <property type="entry name" value="C-terminal UvrC-binding domain of UvrB"/>
    <property type="match status" value="1"/>
</dbReference>
<evidence type="ECO:0000256" key="7">
    <source>
        <dbReference type="HAMAP-Rule" id="MF_00203"/>
    </source>
</evidence>
<dbReference type="HAMAP" id="MF_00203">
    <property type="entry name" value="UvrC"/>
    <property type="match status" value="1"/>
</dbReference>
<dbReference type="GO" id="GO:0009380">
    <property type="term" value="C:excinuclease repair complex"/>
    <property type="evidence" value="ECO:0007669"/>
    <property type="project" value="InterPro"/>
</dbReference>
<dbReference type="GO" id="GO:0009381">
    <property type="term" value="F:excinuclease ABC activity"/>
    <property type="evidence" value="ECO:0007669"/>
    <property type="project" value="UniProtKB-UniRule"/>
</dbReference>
<dbReference type="InterPro" id="IPR038476">
    <property type="entry name" value="UvrC_RNase_H_dom_sf"/>
</dbReference>
<evidence type="ECO:0000256" key="4">
    <source>
        <dbReference type="ARBA" id="ARBA00022881"/>
    </source>
</evidence>
<dbReference type="Gene3D" id="3.30.420.340">
    <property type="entry name" value="UvrC, RNAse H endonuclease domain"/>
    <property type="match status" value="1"/>
</dbReference>
<evidence type="ECO:0000256" key="3">
    <source>
        <dbReference type="ARBA" id="ARBA00022769"/>
    </source>
</evidence>
<dbReference type="Gene3D" id="4.10.860.10">
    <property type="entry name" value="UVR domain"/>
    <property type="match status" value="1"/>
</dbReference>
<comment type="subcellular location">
    <subcellularLocation>
        <location evidence="7">Cytoplasm</location>
    </subcellularLocation>
</comment>
<dbReference type="Gene3D" id="1.10.150.20">
    <property type="entry name" value="5' to 3' exonuclease, C-terminal subdomain"/>
    <property type="match status" value="1"/>
</dbReference>
<accession>A0A926HL68</accession>
<dbReference type="NCBIfam" id="NF001824">
    <property type="entry name" value="PRK00558.1-5"/>
    <property type="match status" value="1"/>
</dbReference>
<proteinExistence type="inferred from homology"/>
<dbReference type="AlphaFoldDB" id="A0A926HL68"/>
<feature type="domain" description="UvrC family homology region profile" evidence="10">
    <location>
        <begin position="259"/>
        <end position="503"/>
    </location>
</feature>
<gene>
    <name evidence="7 11" type="primary">uvrC</name>
    <name evidence="11" type="ORF">H8699_01775</name>
</gene>
<dbReference type="Pfam" id="PF22920">
    <property type="entry name" value="UvrC_RNaseH"/>
    <property type="match status" value="1"/>
</dbReference>
<dbReference type="PANTHER" id="PTHR30562:SF1">
    <property type="entry name" value="UVRABC SYSTEM PROTEIN C"/>
    <property type="match status" value="1"/>
</dbReference>
<dbReference type="InterPro" id="IPR036876">
    <property type="entry name" value="UVR_dom_sf"/>
</dbReference>
<evidence type="ECO:0000256" key="1">
    <source>
        <dbReference type="ARBA" id="ARBA00022490"/>
    </source>
</evidence>
<name>A0A926HL68_9FIRM</name>
<dbReference type="FunFam" id="3.40.1440.10:FF:000001">
    <property type="entry name" value="UvrABC system protein C"/>
    <property type="match status" value="1"/>
</dbReference>
<feature type="domain" description="GIY-YIG" evidence="9">
    <location>
        <begin position="17"/>
        <end position="96"/>
    </location>
</feature>
<dbReference type="GO" id="GO:0006289">
    <property type="term" value="P:nucleotide-excision repair"/>
    <property type="evidence" value="ECO:0007669"/>
    <property type="project" value="UniProtKB-UniRule"/>
</dbReference>
<evidence type="ECO:0000313" key="12">
    <source>
        <dbReference type="Proteomes" id="UP000654279"/>
    </source>
</evidence>
<keyword evidence="2 7" id="KW-0227">DNA damage</keyword>
<evidence type="ECO:0000313" key="11">
    <source>
        <dbReference type="EMBL" id="MBC8528169.1"/>
    </source>
</evidence>
<keyword evidence="12" id="KW-1185">Reference proteome</keyword>
<keyword evidence="4 7" id="KW-0267">Excision nuclease</keyword>
<keyword evidence="5 7" id="KW-0234">DNA repair</keyword>
<comment type="similarity">
    <text evidence="7">Belongs to the UvrC family.</text>
</comment>
<dbReference type="InterPro" id="IPR001162">
    <property type="entry name" value="UvrC_RNase_H_dom"/>
</dbReference>
<dbReference type="CDD" id="cd10434">
    <property type="entry name" value="GIY-YIG_UvrC_Cho"/>
    <property type="match status" value="1"/>
</dbReference>
<dbReference type="InterPro" id="IPR050066">
    <property type="entry name" value="UvrABC_protein_C"/>
</dbReference>
<dbReference type="InterPro" id="IPR000305">
    <property type="entry name" value="GIY-YIG_endonuc"/>
</dbReference>
<dbReference type="InterPro" id="IPR004791">
    <property type="entry name" value="UvrC"/>
</dbReference>
<dbReference type="Proteomes" id="UP000654279">
    <property type="component" value="Unassembled WGS sequence"/>
</dbReference>
<dbReference type="GO" id="GO:0009432">
    <property type="term" value="P:SOS response"/>
    <property type="evidence" value="ECO:0007669"/>
    <property type="project" value="UniProtKB-UniRule"/>
</dbReference>
<dbReference type="EMBL" id="JACRSO010000001">
    <property type="protein sequence ID" value="MBC8528169.1"/>
    <property type="molecule type" value="Genomic_DNA"/>
</dbReference>
<dbReference type="PROSITE" id="PS50151">
    <property type="entry name" value="UVR"/>
    <property type="match status" value="1"/>
</dbReference>
<evidence type="ECO:0000256" key="5">
    <source>
        <dbReference type="ARBA" id="ARBA00023204"/>
    </source>
</evidence>
<dbReference type="SUPFAM" id="SSF47781">
    <property type="entry name" value="RuvA domain 2-like"/>
    <property type="match status" value="1"/>
</dbReference>
<dbReference type="Pfam" id="PF01541">
    <property type="entry name" value="GIY-YIG"/>
    <property type="match status" value="1"/>
</dbReference>
<comment type="caution">
    <text evidence="11">The sequence shown here is derived from an EMBL/GenBank/DDBJ whole genome shotgun (WGS) entry which is preliminary data.</text>
</comment>